<comment type="caution">
    <text evidence="1">The sequence shown here is derived from an EMBL/GenBank/DDBJ whole genome shotgun (WGS) entry which is preliminary data.</text>
</comment>
<accession>A0ACC1N3X0</accession>
<sequence>MHNIATLAVLLALAATSQASPLATRQSNDVANDWEKAGCAELAVIFARGTFDSGNIGPWVGQPFRDALYSKIGQGKVAFQGVSPRDYPANLDGYIEDGGPDSCAISLGKAVERYSARCPSAKIVISGWSITNKAATHSQGALCAHKSLDASKGLASEHARSQVIALTTFGDPISVWADSITVPALPQNAQHLSYCETSTPDPLCTNPLGDFPHSPSAFLEKLQAVWKDFSQASLNTAQKTALGDLVLQLTSQAKSKIGKLDEDILSGHIRRWMLTPQHFLYGLGSHPMTAQAVDDIARVFQQSK</sequence>
<evidence type="ECO:0000313" key="2">
    <source>
        <dbReference type="Proteomes" id="UP001143910"/>
    </source>
</evidence>
<organism evidence="1 2">
    <name type="scientific">Zarea fungicola</name>
    <dbReference type="NCBI Taxonomy" id="93591"/>
    <lineage>
        <taxon>Eukaryota</taxon>
        <taxon>Fungi</taxon>
        <taxon>Dikarya</taxon>
        <taxon>Ascomycota</taxon>
        <taxon>Pezizomycotina</taxon>
        <taxon>Sordariomycetes</taxon>
        <taxon>Hypocreomycetidae</taxon>
        <taxon>Hypocreales</taxon>
        <taxon>Cordycipitaceae</taxon>
        <taxon>Zarea</taxon>
    </lineage>
</organism>
<keyword evidence="2" id="KW-1185">Reference proteome</keyword>
<reference evidence="1" key="1">
    <citation type="submission" date="2022-08" db="EMBL/GenBank/DDBJ databases">
        <title>Genome Sequence of Lecanicillium fungicola.</title>
        <authorList>
            <person name="Buettner E."/>
        </authorList>
    </citation>
    <scope>NUCLEOTIDE SEQUENCE</scope>
    <source>
        <strain evidence="1">Babe33</strain>
    </source>
</reference>
<proteinExistence type="predicted"/>
<gene>
    <name evidence="1" type="ORF">NQ176_g6512</name>
</gene>
<dbReference type="EMBL" id="JANJQO010000948">
    <property type="protein sequence ID" value="KAJ2973607.1"/>
    <property type="molecule type" value="Genomic_DNA"/>
</dbReference>
<name>A0ACC1N3X0_9HYPO</name>
<protein>
    <submittedName>
        <fullName evidence="1">Uncharacterized protein</fullName>
    </submittedName>
</protein>
<dbReference type="Proteomes" id="UP001143910">
    <property type="component" value="Unassembled WGS sequence"/>
</dbReference>
<evidence type="ECO:0000313" key="1">
    <source>
        <dbReference type="EMBL" id="KAJ2973607.1"/>
    </source>
</evidence>